<evidence type="ECO:0000259" key="1">
    <source>
        <dbReference type="Pfam" id="PF01869"/>
    </source>
</evidence>
<dbReference type="Pfam" id="PF01869">
    <property type="entry name" value="BcrAD_BadFG"/>
    <property type="match status" value="1"/>
</dbReference>
<dbReference type="InterPro" id="IPR039758">
    <property type="entry name" value="NAGK-like"/>
</dbReference>
<dbReference type="SUPFAM" id="SSF53067">
    <property type="entry name" value="Actin-like ATPase domain"/>
    <property type="match status" value="2"/>
</dbReference>
<protein>
    <submittedName>
        <fullName evidence="2">Glucosamine kinase GspK</fullName>
        <ecNumber evidence="2">2.7.1.8</ecNumber>
    </submittedName>
</protein>
<evidence type="ECO:0000313" key="3">
    <source>
        <dbReference type="Proteomes" id="UP000239471"/>
    </source>
</evidence>
<name>A0A2T0BD24_9CLOT</name>
<dbReference type="Gene3D" id="3.30.420.40">
    <property type="match status" value="2"/>
</dbReference>
<organism evidence="2 3">
    <name type="scientific">Clostridium vincentii</name>
    <dbReference type="NCBI Taxonomy" id="52704"/>
    <lineage>
        <taxon>Bacteria</taxon>
        <taxon>Bacillati</taxon>
        <taxon>Bacillota</taxon>
        <taxon>Clostridia</taxon>
        <taxon>Eubacteriales</taxon>
        <taxon>Clostridiaceae</taxon>
        <taxon>Clostridium</taxon>
    </lineage>
</organism>
<dbReference type="OrthoDB" id="9772633at2"/>
<dbReference type="GO" id="GO:0047931">
    <property type="term" value="F:glucosamine kinase activity"/>
    <property type="evidence" value="ECO:0007669"/>
    <property type="project" value="UniProtKB-EC"/>
</dbReference>
<dbReference type="Proteomes" id="UP000239471">
    <property type="component" value="Unassembled WGS sequence"/>
</dbReference>
<dbReference type="InterPro" id="IPR002731">
    <property type="entry name" value="ATPase_BadF"/>
</dbReference>
<gene>
    <name evidence="2" type="primary">gspK_2</name>
    <name evidence="2" type="ORF">CLVI_22770</name>
</gene>
<keyword evidence="2" id="KW-0808">Transferase</keyword>
<dbReference type="GO" id="GO:0045127">
    <property type="term" value="F:N-acetylglucosamine kinase activity"/>
    <property type="evidence" value="ECO:0007669"/>
    <property type="project" value="InterPro"/>
</dbReference>
<proteinExistence type="predicted"/>
<dbReference type="PANTHER" id="PTHR12862:SF0">
    <property type="entry name" value="N-ACETYL-D-GLUCOSAMINE KINASE"/>
    <property type="match status" value="1"/>
</dbReference>
<dbReference type="PANTHER" id="PTHR12862">
    <property type="entry name" value="BADF TYPE ATPASE DOMAIN-CONTAINING PROTEIN"/>
    <property type="match status" value="1"/>
</dbReference>
<dbReference type="RefSeq" id="WP_106060228.1">
    <property type="nucleotide sequence ID" value="NZ_PVXQ01000024.1"/>
</dbReference>
<dbReference type="EMBL" id="PVXQ01000024">
    <property type="protein sequence ID" value="PRR81788.1"/>
    <property type="molecule type" value="Genomic_DNA"/>
</dbReference>
<dbReference type="InterPro" id="IPR043129">
    <property type="entry name" value="ATPase_NBD"/>
</dbReference>
<sequence>MYYIGVDGGGTKTSFSLMDREENIIETIERGACHHNQVGLRGMGRIIQEGIESLIKSNSISKNAINCVCLGLAGYGKVEKINREIDKALKEISSGINYVVYSDVHIARAGALNKEDGIVIISGTGSIAYAINNGENRRAGGWGHSIGDEGSAYWIGKKTIEYFSKEADGRFEKGPLYYLMKEELKIDNDYDLIVYVNNEIRNSRREIAKLSKICTEAAKQGDQNAIKIFKEAAFELAALVNTLIKDFHGEQVNVSYIGGVFKAGDLILGPLTDYLDKRAKLRAPKFSPDVGACLIAKFGKEDESCTVLD</sequence>
<keyword evidence="2" id="KW-0418">Kinase</keyword>
<keyword evidence="3" id="KW-1185">Reference proteome</keyword>
<accession>A0A2T0BD24</accession>
<comment type="caution">
    <text evidence="2">The sequence shown here is derived from an EMBL/GenBank/DDBJ whole genome shotgun (WGS) entry which is preliminary data.</text>
</comment>
<dbReference type="CDD" id="cd24007">
    <property type="entry name" value="ASKHA_NBD_eukNAGK-like"/>
    <property type="match status" value="1"/>
</dbReference>
<dbReference type="AlphaFoldDB" id="A0A2T0BD24"/>
<evidence type="ECO:0000313" key="2">
    <source>
        <dbReference type="EMBL" id="PRR81788.1"/>
    </source>
</evidence>
<reference evidence="2 3" key="1">
    <citation type="submission" date="2018-03" db="EMBL/GenBank/DDBJ databases">
        <title>Genome sequence of Clostridium vincentii DSM 10228.</title>
        <authorList>
            <person name="Poehlein A."/>
            <person name="Daniel R."/>
        </authorList>
    </citation>
    <scope>NUCLEOTIDE SEQUENCE [LARGE SCALE GENOMIC DNA]</scope>
    <source>
        <strain evidence="2 3">DSM 10228</strain>
    </source>
</reference>
<dbReference type="EC" id="2.7.1.8" evidence="2"/>
<feature type="domain" description="ATPase BadF/BadG/BcrA/BcrD type" evidence="1">
    <location>
        <begin position="4"/>
        <end position="296"/>
    </location>
</feature>